<evidence type="ECO:0000313" key="2">
    <source>
        <dbReference type="EMBL" id="KAF3539188.1"/>
    </source>
</evidence>
<feature type="coiled-coil region" evidence="1">
    <location>
        <begin position="34"/>
        <end position="61"/>
    </location>
</feature>
<evidence type="ECO:0000256" key="1">
    <source>
        <dbReference type="SAM" id="Coils"/>
    </source>
</evidence>
<keyword evidence="1" id="KW-0175">Coiled coil</keyword>
<gene>
    <name evidence="2" type="ORF">F2Q69_00023662</name>
</gene>
<dbReference type="Proteomes" id="UP000712600">
    <property type="component" value="Unassembled WGS sequence"/>
</dbReference>
<protein>
    <submittedName>
        <fullName evidence="2">Uncharacterized protein</fullName>
    </submittedName>
</protein>
<reference evidence="2" key="1">
    <citation type="submission" date="2019-12" db="EMBL/GenBank/DDBJ databases">
        <title>Genome sequencing and annotation of Brassica cretica.</title>
        <authorList>
            <person name="Studholme D.J."/>
            <person name="Sarris P."/>
        </authorList>
    </citation>
    <scope>NUCLEOTIDE SEQUENCE</scope>
    <source>
        <strain evidence="2">PFS-109/04</strain>
        <tissue evidence="2">Leaf</tissue>
    </source>
</reference>
<sequence length="65" mass="7649">MTHPHEEMMAMEELKNRYDMLGFIADAHGFSPWVFGVEEEVRSLRREVDDMAAEISKLKRLITRP</sequence>
<organism evidence="2 3">
    <name type="scientific">Brassica cretica</name>
    <name type="common">Mustard</name>
    <dbReference type="NCBI Taxonomy" id="69181"/>
    <lineage>
        <taxon>Eukaryota</taxon>
        <taxon>Viridiplantae</taxon>
        <taxon>Streptophyta</taxon>
        <taxon>Embryophyta</taxon>
        <taxon>Tracheophyta</taxon>
        <taxon>Spermatophyta</taxon>
        <taxon>Magnoliopsida</taxon>
        <taxon>eudicotyledons</taxon>
        <taxon>Gunneridae</taxon>
        <taxon>Pentapetalae</taxon>
        <taxon>rosids</taxon>
        <taxon>malvids</taxon>
        <taxon>Brassicales</taxon>
        <taxon>Brassicaceae</taxon>
        <taxon>Brassiceae</taxon>
        <taxon>Brassica</taxon>
    </lineage>
</organism>
<comment type="caution">
    <text evidence="2">The sequence shown here is derived from an EMBL/GenBank/DDBJ whole genome shotgun (WGS) entry which is preliminary data.</text>
</comment>
<name>A0A8S9QKN9_BRACR</name>
<accession>A0A8S9QKN9</accession>
<proteinExistence type="predicted"/>
<dbReference type="AlphaFoldDB" id="A0A8S9QKN9"/>
<dbReference type="EMBL" id="QGKX02001290">
    <property type="protein sequence ID" value="KAF3539188.1"/>
    <property type="molecule type" value="Genomic_DNA"/>
</dbReference>
<evidence type="ECO:0000313" key="3">
    <source>
        <dbReference type="Proteomes" id="UP000712600"/>
    </source>
</evidence>